<dbReference type="AlphaFoldDB" id="A0A319DGF6"/>
<gene>
    <name evidence="3" type="ORF">BO71DRAFT_397050</name>
</gene>
<keyword evidence="1" id="KW-0812">Transmembrane</keyword>
<dbReference type="PANTHER" id="PTHR37013:SF7">
    <property type="entry name" value="INTEGRAL MEMBRANE PROTEIN"/>
    <property type="match status" value="1"/>
</dbReference>
<proteinExistence type="predicted"/>
<reference evidence="3 4" key="1">
    <citation type="submission" date="2018-02" db="EMBL/GenBank/DDBJ databases">
        <title>The genomes of Aspergillus section Nigri reveals drivers in fungal speciation.</title>
        <authorList>
            <consortium name="DOE Joint Genome Institute"/>
            <person name="Vesth T.C."/>
            <person name="Nybo J."/>
            <person name="Theobald S."/>
            <person name="Brandl J."/>
            <person name="Frisvad J.C."/>
            <person name="Nielsen K.F."/>
            <person name="Lyhne E.K."/>
            <person name="Kogle M.E."/>
            <person name="Kuo A."/>
            <person name="Riley R."/>
            <person name="Clum A."/>
            <person name="Nolan M."/>
            <person name="Lipzen A."/>
            <person name="Salamov A."/>
            <person name="Henrissat B."/>
            <person name="Wiebenga A."/>
            <person name="De vries R.P."/>
            <person name="Grigoriev I.V."/>
            <person name="Mortensen U.H."/>
            <person name="Andersen M.R."/>
            <person name="Baker S.E."/>
        </authorList>
    </citation>
    <scope>NUCLEOTIDE SEQUENCE [LARGE SCALE GENOMIC DNA]</scope>
    <source>
        <strain evidence="3 4">CBS 707.79</strain>
    </source>
</reference>
<sequence>MPLIIRTSNDPSTRLVPDIHTTGHQAYLFATLAGIAWYNALELLVLCLSTFKHHRSKSIYFWSLLLASLSIIPQSLGYVLLFFCPDIGPYGPATLIVVGWCGMITGHSMVLWSRLHLVLHDYRILDWLLRLIVIDDILLQIPITVLLYGTVSFRSAHIADGYYIMERIQLVGFCVQETLLSGIYVWEAARLLLLRPGGRHHRILAQLVAINVLVLALDVAVVGIQYAGYYSVQVMFKPVAYSVKLKLEYTILGRLVSVVEGTKAQDILNTREFSMLPQSAESGRGGTGTLNVLGTYSQPSTGGSTSSGS</sequence>
<dbReference type="OrthoDB" id="405906at2759"/>
<evidence type="ECO:0000259" key="2">
    <source>
        <dbReference type="Pfam" id="PF24802"/>
    </source>
</evidence>
<evidence type="ECO:0000256" key="1">
    <source>
        <dbReference type="SAM" id="Phobius"/>
    </source>
</evidence>
<dbReference type="Pfam" id="PF24802">
    <property type="entry name" value="DUF7703"/>
    <property type="match status" value="1"/>
</dbReference>
<accession>A0A319DGF6</accession>
<dbReference type="PANTHER" id="PTHR37013">
    <property type="entry name" value="INTEGRAL MEMBRANE PROTEIN (AFU_ORTHOLOGUE AFUA_1G05950)-RELATED"/>
    <property type="match status" value="1"/>
</dbReference>
<feature type="transmembrane region" description="Helical" evidence="1">
    <location>
        <begin position="26"/>
        <end position="48"/>
    </location>
</feature>
<evidence type="ECO:0000313" key="4">
    <source>
        <dbReference type="Proteomes" id="UP000247810"/>
    </source>
</evidence>
<feature type="transmembrane region" description="Helical" evidence="1">
    <location>
        <begin position="127"/>
        <end position="148"/>
    </location>
</feature>
<feature type="domain" description="DUF7703" evidence="2">
    <location>
        <begin position="22"/>
        <end position="259"/>
    </location>
</feature>
<protein>
    <recommendedName>
        <fullName evidence="2">DUF7703 domain-containing protein</fullName>
    </recommendedName>
</protein>
<organism evidence="3 4">
    <name type="scientific">Aspergillus ellipticus CBS 707.79</name>
    <dbReference type="NCBI Taxonomy" id="1448320"/>
    <lineage>
        <taxon>Eukaryota</taxon>
        <taxon>Fungi</taxon>
        <taxon>Dikarya</taxon>
        <taxon>Ascomycota</taxon>
        <taxon>Pezizomycotina</taxon>
        <taxon>Eurotiomycetes</taxon>
        <taxon>Eurotiomycetidae</taxon>
        <taxon>Eurotiales</taxon>
        <taxon>Aspergillaceae</taxon>
        <taxon>Aspergillus</taxon>
        <taxon>Aspergillus subgen. Circumdati</taxon>
    </lineage>
</organism>
<evidence type="ECO:0000313" key="3">
    <source>
        <dbReference type="EMBL" id="PYH96431.1"/>
    </source>
</evidence>
<dbReference type="InterPro" id="IPR056120">
    <property type="entry name" value="DUF7703"/>
</dbReference>
<keyword evidence="1" id="KW-1133">Transmembrane helix</keyword>
<feature type="transmembrane region" description="Helical" evidence="1">
    <location>
        <begin position="95"/>
        <end position="115"/>
    </location>
</feature>
<keyword evidence="4" id="KW-1185">Reference proteome</keyword>
<feature type="transmembrane region" description="Helical" evidence="1">
    <location>
        <begin position="207"/>
        <end position="229"/>
    </location>
</feature>
<feature type="transmembrane region" description="Helical" evidence="1">
    <location>
        <begin position="168"/>
        <end position="186"/>
    </location>
</feature>
<name>A0A319DGF6_9EURO</name>
<dbReference type="VEuPathDB" id="FungiDB:BO71DRAFT_397050"/>
<dbReference type="EMBL" id="KZ825837">
    <property type="protein sequence ID" value="PYH96431.1"/>
    <property type="molecule type" value="Genomic_DNA"/>
</dbReference>
<dbReference type="Proteomes" id="UP000247810">
    <property type="component" value="Unassembled WGS sequence"/>
</dbReference>
<keyword evidence="1" id="KW-0472">Membrane</keyword>
<feature type="transmembrane region" description="Helical" evidence="1">
    <location>
        <begin position="60"/>
        <end position="83"/>
    </location>
</feature>